<name>A0A1H8NH43_9PROT</name>
<sequence length="134" mass="14882">MQNFLRNDDLGKLILRLTVGVLILFHGLHKILNPASLDFISKQLIGIDLPPVLAYGVYLGEVVAALMVIFGFFSRLGGLLIFGNMIFALLLAHSDQLFTFTNMGGWALELQGFYLFSGLTIFFLGSGRWAVRQD</sequence>
<dbReference type="EMBL" id="FOCT01000016">
    <property type="protein sequence ID" value="SEO28852.1"/>
    <property type="molecule type" value="Genomic_DNA"/>
</dbReference>
<dbReference type="Proteomes" id="UP000183898">
    <property type="component" value="Unassembled WGS sequence"/>
</dbReference>
<organism evidence="8 9">
    <name type="scientific">Nitrosospira multiformis</name>
    <dbReference type="NCBI Taxonomy" id="1231"/>
    <lineage>
        <taxon>Bacteria</taxon>
        <taxon>Pseudomonadati</taxon>
        <taxon>Pseudomonadota</taxon>
        <taxon>Betaproteobacteria</taxon>
        <taxon>Nitrosomonadales</taxon>
        <taxon>Nitrosomonadaceae</taxon>
        <taxon>Nitrosospira</taxon>
    </lineage>
</organism>
<feature type="transmembrane region" description="Helical" evidence="7">
    <location>
        <begin position="113"/>
        <end position="131"/>
    </location>
</feature>
<dbReference type="PANTHER" id="PTHR33452:SF1">
    <property type="entry name" value="INNER MEMBRANE PROTEIN YPHA-RELATED"/>
    <property type="match status" value="1"/>
</dbReference>
<evidence type="ECO:0000256" key="3">
    <source>
        <dbReference type="ARBA" id="ARBA00022475"/>
    </source>
</evidence>
<feature type="transmembrane region" description="Helical" evidence="7">
    <location>
        <begin position="76"/>
        <end position="93"/>
    </location>
</feature>
<dbReference type="InterPro" id="IPR032808">
    <property type="entry name" value="DoxX"/>
</dbReference>
<feature type="transmembrane region" description="Helical" evidence="7">
    <location>
        <begin position="52"/>
        <end position="69"/>
    </location>
</feature>
<dbReference type="Pfam" id="PF07681">
    <property type="entry name" value="DoxX"/>
    <property type="match status" value="1"/>
</dbReference>
<dbReference type="PANTHER" id="PTHR33452">
    <property type="entry name" value="OXIDOREDUCTASE CATD-RELATED"/>
    <property type="match status" value="1"/>
</dbReference>
<keyword evidence="4 7" id="KW-0812">Transmembrane</keyword>
<dbReference type="AlphaFoldDB" id="A0A1H8NH43"/>
<dbReference type="InterPro" id="IPR051907">
    <property type="entry name" value="DoxX-like_oxidoreductase"/>
</dbReference>
<evidence type="ECO:0000256" key="5">
    <source>
        <dbReference type="ARBA" id="ARBA00022989"/>
    </source>
</evidence>
<evidence type="ECO:0000256" key="6">
    <source>
        <dbReference type="ARBA" id="ARBA00023136"/>
    </source>
</evidence>
<keyword evidence="3" id="KW-1003">Cell membrane</keyword>
<evidence type="ECO:0000256" key="2">
    <source>
        <dbReference type="ARBA" id="ARBA00006679"/>
    </source>
</evidence>
<evidence type="ECO:0000256" key="7">
    <source>
        <dbReference type="SAM" id="Phobius"/>
    </source>
</evidence>
<proteinExistence type="inferred from homology"/>
<accession>A0A1H8NH43</accession>
<gene>
    <name evidence="8" type="ORF">SAMN05216404_11644</name>
</gene>
<evidence type="ECO:0000313" key="8">
    <source>
        <dbReference type="EMBL" id="SEO28852.1"/>
    </source>
</evidence>
<comment type="similarity">
    <text evidence="2">Belongs to the DoxX family.</text>
</comment>
<dbReference type="GO" id="GO:0005886">
    <property type="term" value="C:plasma membrane"/>
    <property type="evidence" value="ECO:0007669"/>
    <property type="project" value="UniProtKB-SubCell"/>
</dbReference>
<reference evidence="8 9" key="1">
    <citation type="submission" date="2016-10" db="EMBL/GenBank/DDBJ databases">
        <authorList>
            <person name="de Groot N.N."/>
        </authorList>
    </citation>
    <scope>NUCLEOTIDE SEQUENCE [LARGE SCALE GENOMIC DNA]</scope>
    <source>
        <strain evidence="8 9">Nl18</strain>
    </source>
</reference>
<keyword evidence="5 7" id="KW-1133">Transmembrane helix</keyword>
<protein>
    <submittedName>
        <fullName evidence="8">Putative oxidoreductase</fullName>
    </submittedName>
</protein>
<keyword evidence="6 7" id="KW-0472">Membrane</keyword>
<comment type="subcellular location">
    <subcellularLocation>
        <location evidence="1">Cell membrane</location>
        <topology evidence="1">Multi-pass membrane protein</topology>
    </subcellularLocation>
</comment>
<dbReference type="RefSeq" id="WP_074748855.1">
    <property type="nucleotide sequence ID" value="NZ_FOCT01000016.1"/>
</dbReference>
<evidence type="ECO:0000313" key="9">
    <source>
        <dbReference type="Proteomes" id="UP000183898"/>
    </source>
</evidence>
<feature type="transmembrane region" description="Helical" evidence="7">
    <location>
        <begin position="13"/>
        <end position="32"/>
    </location>
</feature>
<evidence type="ECO:0000256" key="4">
    <source>
        <dbReference type="ARBA" id="ARBA00022692"/>
    </source>
</evidence>
<evidence type="ECO:0000256" key="1">
    <source>
        <dbReference type="ARBA" id="ARBA00004651"/>
    </source>
</evidence>